<dbReference type="PANTHER" id="PTHR34980">
    <property type="entry name" value="INNER MEMBRANE PROTEIN-RELATED-RELATED"/>
    <property type="match status" value="1"/>
</dbReference>
<dbReference type="EMBL" id="PXNS01000013">
    <property type="protein sequence ID" value="PTL91952.1"/>
    <property type="molecule type" value="Genomic_DNA"/>
</dbReference>
<protein>
    <recommendedName>
        <fullName evidence="5">DUF805 domain-containing protein</fullName>
    </recommendedName>
</protein>
<reference evidence="3 4" key="1">
    <citation type="submission" date="2018-03" db="EMBL/GenBank/DDBJ databases">
        <authorList>
            <person name="Zhou J."/>
            <person name="Li X."/>
            <person name="Xue M."/>
            <person name="Yin J."/>
        </authorList>
    </citation>
    <scope>NUCLEOTIDE SEQUENCE [LARGE SCALE GENOMIC DNA]</scope>
    <source>
        <strain evidence="3 4">SYSU ZJ2214</strain>
    </source>
</reference>
<organism evidence="3 4">
    <name type="scientific">Halomonas litopenaei</name>
    <dbReference type="NCBI Taxonomy" id="2109328"/>
    <lineage>
        <taxon>Bacteria</taxon>
        <taxon>Pseudomonadati</taxon>
        <taxon>Pseudomonadota</taxon>
        <taxon>Gammaproteobacteria</taxon>
        <taxon>Oceanospirillales</taxon>
        <taxon>Halomonadaceae</taxon>
        <taxon>Halomonas</taxon>
    </lineage>
</organism>
<evidence type="ECO:0008006" key="5">
    <source>
        <dbReference type="Google" id="ProtNLM"/>
    </source>
</evidence>
<keyword evidence="4" id="KW-1185">Reference proteome</keyword>
<evidence type="ECO:0000313" key="4">
    <source>
        <dbReference type="Proteomes" id="UP000241895"/>
    </source>
</evidence>
<evidence type="ECO:0000256" key="2">
    <source>
        <dbReference type="SAM" id="Phobius"/>
    </source>
</evidence>
<name>A0ABX5IS21_9GAMM</name>
<dbReference type="Proteomes" id="UP000241895">
    <property type="component" value="Unassembled WGS sequence"/>
</dbReference>
<evidence type="ECO:0000313" key="3">
    <source>
        <dbReference type="EMBL" id="PTL91952.1"/>
    </source>
</evidence>
<accession>A0ABX5IS21</accession>
<feature type="region of interest" description="Disordered" evidence="1">
    <location>
        <begin position="1"/>
        <end position="22"/>
    </location>
</feature>
<feature type="transmembrane region" description="Helical" evidence="2">
    <location>
        <begin position="183"/>
        <end position="205"/>
    </location>
</feature>
<feature type="transmembrane region" description="Helical" evidence="2">
    <location>
        <begin position="105"/>
        <end position="129"/>
    </location>
</feature>
<sequence>MTAIKVSLPRYEPRQRNQNHRATNLSKHQLTIEVYFPRQHSPLFCEKEMHTTQNYSQNTITSTSSSRIGRLKFFYIIFTAFIIQLVLFSGILYSELTLPIPSPRATIISFSIGKILLSIASLAIILLVSRWRLNDKNLSPWWLVLHLLPVANIALFLFLLFSAGQKEENRYGPPPAKPSTFEQLYTCGLFIVALALGYEASTITLN</sequence>
<feature type="transmembrane region" description="Helical" evidence="2">
    <location>
        <begin position="141"/>
        <end position="163"/>
    </location>
</feature>
<keyword evidence="2" id="KW-0812">Transmembrane</keyword>
<proteinExistence type="predicted"/>
<dbReference type="RefSeq" id="WP_108133469.1">
    <property type="nucleotide sequence ID" value="NZ_PXNS01000013.1"/>
</dbReference>
<evidence type="ECO:0000256" key="1">
    <source>
        <dbReference type="SAM" id="MobiDB-lite"/>
    </source>
</evidence>
<gene>
    <name evidence="3" type="ORF">C6W88_18000</name>
</gene>
<keyword evidence="2" id="KW-1133">Transmembrane helix</keyword>
<keyword evidence="2" id="KW-0472">Membrane</keyword>
<feature type="transmembrane region" description="Helical" evidence="2">
    <location>
        <begin position="73"/>
        <end position="93"/>
    </location>
</feature>
<dbReference type="InterPro" id="IPR008523">
    <property type="entry name" value="DUF805"/>
</dbReference>
<dbReference type="Pfam" id="PF05656">
    <property type="entry name" value="DUF805"/>
    <property type="match status" value="1"/>
</dbReference>
<comment type="caution">
    <text evidence="3">The sequence shown here is derived from an EMBL/GenBank/DDBJ whole genome shotgun (WGS) entry which is preliminary data.</text>
</comment>
<dbReference type="PANTHER" id="PTHR34980:SF3">
    <property type="entry name" value="BLR8105 PROTEIN"/>
    <property type="match status" value="1"/>
</dbReference>